<dbReference type="CDD" id="cd03224">
    <property type="entry name" value="ABC_TM1139_LivF_branched"/>
    <property type="match status" value="1"/>
</dbReference>
<dbReference type="PANTHER" id="PTHR43820">
    <property type="entry name" value="HIGH-AFFINITY BRANCHED-CHAIN AMINO ACID TRANSPORT ATP-BINDING PROTEIN LIVF"/>
    <property type="match status" value="1"/>
</dbReference>
<accession>A0A497EPV1</accession>
<evidence type="ECO:0000256" key="3">
    <source>
        <dbReference type="ARBA" id="ARBA00022741"/>
    </source>
</evidence>
<dbReference type="GO" id="GO:0005524">
    <property type="term" value="F:ATP binding"/>
    <property type="evidence" value="ECO:0007669"/>
    <property type="project" value="UniProtKB-KW"/>
</dbReference>
<keyword evidence="2" id="KW-0813">Transport</keyword>
<dbReference type="PROSITE" id="PS50893">
    <property type="entry name" value="ABC_TRANSPORTER_2"/>
    <property type="match status" value="1"/>
</dbReference>
<dbReference type="GO" id="GO:0016887">
    <property type="term" value="F:ATP hydrolysis activity"/>
    <property type="evidence" value="ECO:0007669"/>
    <property type="project" value="InterPro"/>
</dbReference>
<dbReference type="InterPro" id="IPR003593">
    <property type="entry name" value="AAA+_ATPase"/>
</dbReference>
<dbReference type="PANTHER" id="PTHR43820:SF2">
    <property type="entry name" value="ABC TRANSPORTER ATP-BINDING PROTEIN"/>
    <property type="match status" value="1"/>
</dbReference>
<organism evidence="7 8">
    <name type="scientific">Thermoproteota archaeon</name>
    <dbReference type="NCBI Taxonomy" id="2056631"/>
    <lineage>
        <taxon>Archaea</taxon>
        <taxon>Thermoproteota</taxon>
    </lineage>
</organism>
<reference evidence="7 8" key="1">
    <citation type="submission" date="2018-06" db="EMBL/GenBank/DDBJ databases">
        <title>Extensive metabolic versatility and redundancy in microbially diverse, dynamic hydrothermal sediments.</title>
        <authorList>
            <person name="Dombrowski N."/>
            <person name="Teske A."/>
            <person name="Baker B.J."/>
        </authorList>
    </citation>
    <scope>NUCLEOTIDE SEQUENCE [LARGE SCALE GENOMIC DNA]</scope>
    <source>
        <strain evidence="7">B66_G16</strain>
    </source>
</reference>
<evidence type="ECO:0000259" key="6">
    <source>
        <dbReference type="PROSITE" id="PS50893"/>
    </source>
</evidence>
<keyword evidence="3" id="KW-0547">Nucleotide-binding</keyword>
<evidence type="ECO:0000256" key="4">
    <source>
        <dbReference type="ARBA" id="ARBA00022840"/>
    </source>
</evidence>
<evidence type="ECO:0000313" key="8">
    <source>
        <dbReference type="Proteomes" id="UP000278475"/>
    </source>
</evidence>
<evidence type="ECO:0000256" key="1">
    <source>
        <dbReference type="ARBA" id="ARBA00005417"/>
    </source>
</evidence>
<dbReference type="SUPFAM" id="SSF52540">
    <property type="entry name" value="P-loop containing nucleoside triphosphate hydrolases"/>
    <property type="match status" value="1"/>
</dbReference>
<dbReference type="Proteomes" id="UP000278475">
    <property type="component" value="Unassembled WGS sequence"/>
</dbReference>
<proteinExistence type="inferred from homology"/>
<dbReference type="AlphaFoldDB" id="A0A497EPV1"/>
<dbReference type="GO" id="GO:0015807">
    <property type="term" value="P:L-amino acid transport"/>
    <property type="evidence" value="ECO:0007669"/>
    <property type="project" value="TreeGrafter"/>
</dbReference>
<name>A0A497EPV1_9CREN</name>
<keyword evidence="4 7" id="KW-0067">ATP-binding</keyword>
<feature type="domain" description="ABC transporter" evidence="6">
    <location>
        <begin position="2"/>
        <end position="236"/>
    </location>
</feature>
<dbReference type="GO" id="GO:0015658">
    <property type="term" value="F:branched-chain amino acid transmembrane transporter activity"/>
    <property type="evidence" value="ECO:0007669"/>
    <property type="project" value="TreeGrafter"/>
</dbReference>
<dbReference type="SMART" id="SM00382">
    <property type="entry name" value="AAA"/>
    <property type="match status" value="1"/>
</dbReference>
<dbReference type="InterPro" id="IPR017871">
    <property type="entry name" value="ABC_transporter-like_CS"/>
</dbReference>
<evidence type="ECO:0000256" key="2">
    <source>
        <dbReference type="ARBA" id="ARBA00022448"/>
    </source>
</evidence>
<comment type="similarity">
    <text evidence="1">Belongs to the ABC transporter superfamily.</text>
</comment>
<dbReference type="InterPro" id="IPR003439">
    <property type="entry name" value="ABC_transporter-like_ATP-bd"/>
</dbReference>
<sequence>MLNVEKINVSIKGSHILHDISLNVEKGQIACLVGRNGAGKTTTIKSIIGIYKPDSGKIEFMGRDITGLPPHEIAKMGMGYVPEDLRIFPSLTVRENIEVSYLAAPSENRKRSLQEALEYVYSIFPVLKRYEGRKGTQISGGERRMLAIARALVSNPSMLLLDEPFEGLAPVIVPKLAESIRGLAEQDITILMSASNIYHVPKFVDSIYVVERGEIIYSGPLDGAFKDPQVMKVLSI</sequence>
<keyword evidence="5" id="KW-0029">Amino-acid transport</keyword>
<dbReference type="Gene3D" id="3.40.50.300">
    <property type="entry name" value="P-loop containing nucleotide triphosphate hydrolases"/>
    <property type="match status" value="1"/>
</dbReference>
<evidence type="ECO:0000313" key="7">
    <source>
        <dbReference type="EMBL" id="RLE49267.1"/>
    </source>
</evidence>
<gene>
    <name evidence="7" type="ORF">DRJ31_05525</name>
</gene>
<dbReference type="InterPro" id="IPR052156">
    <property type="entry name" value="BCAA_Transport_ATP-bd_LivF"/>
</dbReference>
<dbReference type="Pfam" id="PF00005">
    <property type="entry name" value="ABC_tran"/>
    <property type="match status" value="1"/>
</dbReference>
<comment type="caution">
    <text evidence="7">The sequence shown here is derived from an EMBL/GenBank/DDBJ whole genome shotgun (WGS) entry which is preliminary data.</text>
</comment>
<protein>
    <submittedName>
        <fullName evidence="7">ABC transporter ATP-binding protein</fullName>
    </submittedName>
</protein>
<dbReference type="EMBL" id="QMQV01000043">
    <property type="protein sequence ID" value="RLE49267.1"/>
    <property type="molecule type" value="Genomic_DNA"/>
</dbReference>
<dbReference type="PROSITE" id="PS00211">
    <property type="entry name" value="ABC_TRANSPORTER_1"/>
    <property type="match status" value="1"/>
</dbReference>
<evidence type="ECO:0000256" key="5">
    <source>
        <dbReference type="ARBA" id="ARBA00022970"/>
    </source>
</evidence>
<dbReference type="InterPro" id="IPR027417">
    <property type="entry name" value="P-loop_NTPase"/>
</dbReference>